<proteinExistence type="predicted"/>
<dbReference type="AlphaFoldDB" id="A0A9X0U6K5"/>
<dbReference type="Pfam" id="PF13439">
    <property type="entry name" value="Glyco_transf_4"/>
    <property type="match status" value="1"/>
</dbReference>
<dbReference type="GO" id="GO:0016757">
    <property type="term" value="F:glycosyltransferase activity"/>
    <property type="evidence" value="ECO:0007669"/>
    <property type="project" value="InterPro"/>
</dbReference>
<keyword evidence="1" id="KW-0808">Transferase</keyword>
<organism evidence="4 5">
    <name type="scientific">Tunturiibacter gelidiferens</name>
    <dbReference type="NCBI Taxonomy" id="3069689"/>
    <lineage>
        <taxon>Bacteria</taxon>
        <taxon>Pseudomonadati</taxon>
        <taxon>Acidobacteriota</taxon>
        <taxon>Terriglobia</taxon>
        <taxon>Terriglobales</taxon>
        <taxon>Acidobacteriaceae</taxon>
        <taxon>Tunturiibacter</taxon>
    </lineage>
</organism>
<keyword evidence="5" id="KW-1185">Reference proteome</keyword>
<feature type="domain" description="Glycosyltransferase subfamily 4-like N-terminal" evidence="3">
    <location>
        <begin position="17"/>
        <end position="180"/>
    </location>
</feature>
<dbReference type="PANTHER" id="PTHR46401:SF2">
    <property type="entry name" value="GLYCOSYLTRANSFERASE WBBK-RELATED"/>
    <property type="match status" value="1"/>
</dbReference>
<evidence type="ECO:0000313" key="5">
    <source>
        <dbReference type="Proteomes" id="UP000535182"/>
    </source>
</evidence>
<dbReference type="RefSeq" id="WP_183981478.1">
    <property type="nucleotide sequence ID" value="NZ_JACHEB010000017.1"/>
</dbReference>
<sequence>MIRTLQIGDEWLSDREGGLARYYFELLRHLHEDRATATGLVVGSEGVAAETHGQVTAFARADDSLKNRWLALRKAAMPSLRAGQIDLIACHFSLYGLPLLDRLVSTPTVVHFHGPWAAESGVEGAAGWNERSRAMIEGLVYGRAQRLIVLSDAFRQELVRRYRVPEDRVRVVPGGVDLERFNNCLSRREARERLGWPTDRQILLTVRRQVRRMGLEDLIDAVNALRTAHPDLLLLLGGSGPISGALRERIAEKGLENNVRLLGRVPDADLPLAYRAADMSVVPTQSLEGFGLIVLESLAAGTPVLATPVGGLPEILRPFAPQCVFADTSTRAITERIGDMLGGHLDIPSEAKCRAYAVENFSWNAIAGRVVDVYEDAMR</sequence>
<dbReference type="SUPFAM" id="SSF53756">
    <property type="entry name" value="UDP-Glycosyltransferase/glycogen phosphorylase"/>
    <property type="match status" value="1"/>
</dbReference>
<dbReference type="InterPro" id="IPR001296">
    <property type="entry name" value="Glyco_trans_1"/>
</dbReference>
<reference evidence="4 5" key="1">
    <citation type="submission" date="2020-08" db="EMBL/GenBank/DDBJ databases">
        <title>Genomic Encyclopedia of Type Strains, Phase IV (KMG-V): Genome sequencing to study the core and pangenomes of soil and plant-associated prokaryotes.</title>
        <authorList>
            <person name="Whitman W."/>
        </authorList>
    </citation>
    <scope>NUCLEOTIDE SEQUENCE [LARGE SCALE GENOMIC DNA]</scope>
    <source>
        <strain evidence="4 5">X5P2</strain>
    </source>
</reference>
<comment type="caution">
    <text evidence="4">The sequence shown here is derived from an EMBL/GenBank/DDBJ whole genome shotgun (WGS) entry which is preliminary data.</text>
</comment>
<evidence type="ECO:0000259" key="2">
    <source>
        <dbReference type="Pfam" id="PF00534"/>
    </source>
</evidence>
<dbReference type="Proteomes" id="UP000535182">
    <property type="component" value="Unassembled WGS sequence"/>
</dbReference>
<dbReference type="EMBL" id="JACHEB010000017">
    <property type="protein sequence ID" value="MBB5331656.1"/>
    <property type="molecule type" value="Genomic_DNA"/>
</dbReference>
<feature type="domain" description="Glycosyl transferase family 1" evidence="2">
    <location>
        <begin position="187"/>
        <end position="348"/>
    </location>
</feature>
<dbReference type="InterPro" id="IPR028098">
    <property type="entry name" value="Glyco_trans_4-like_N"/>
</dbReference>
<name>A0A9X0U6K5_9BACT</name>
<evidence type="ECO:0000256" key="1">
    <source>
        <dbReference type="ARBA" id="ARBA00022679"/>
    </source>
</evidence>
<dbReference type="GO" id="GO:0009103">
    <property type="term" value="P:lipopolysaccharide biosynthetic process"/>
    <property type="evidence" value="ECO:0007669"/>
    <property type="project" value="TreeGrafter"/>
</dbReference>
<dbReference type="Gene3D" id="3.40.50.2000">
    <property type="entry name" value="Glycogen Phosphorylase B"/>
    <property type="match status" value="2"/>
</dbReference>
<evidence type="ECO:0000259" key="3">
    <source>
        <dbReference type="Pfam" id="PF13439"/>
    </source>
</evidence>
<dbReference type="PANTHER" id="PTHR46401">
    <property type="entry name" value="GLYCOSYLTRANSFERASE WBBK-RELATED"/>
    <property type="match status" value="1"/>
</dbReference>
<accession>A0A9X0U6K5</accession>
<gene>
    <name evidence="4" type="ORF">HDF14_005305</name>
</gene>
<dbReference type="CDD" id="cd03801">
    <property type="entry name" value="GT4_PimA-like"/>
    <property type="match status" value="1"/>
</dbReference>
<protein>
    <submittedName>
        <fullName evidence="4">Glycosyltransferase involved in cell wall biosynthesis</fullName>
    </submittedName>
</protein>
<evidence type="ECO:0000313" key="4">
    <source>
        <dbReference type="EMBL" id="MBB5331656.1"/>
    </source>
</evidence>
<dbReference type="Pfam" id="PF00534">
    <property type="entry name" value="Glycos_transf_1"/>
    <property type="match status" value="1"/>
</dbReference>